<evidence type="ECO:0000256" key="1">
    <source>
        <dbReference type="ARBA" id="ARBA00023242"/>
    </source>
</evidence>
<dbReference type="InterPro" id="IPR057437">
    <property type="entry name" value="PIF1/LRR1_PH"/>
</dbReference>
<dbReference type="OrthoDB" id="17912at2759"/>
<dbReference type="FunCoup" id="A0A152A722">
    <property type="interactions" value="738"/>
</dbReference>
<feature type="region of interest" description="Disordered" evidence="2">
    <location>
        <begin position="127"/>
        <end position="174"/>
    </location>
</feature>
<comment type="caution">
    <text evidence="4">The sequence shown here is derived from an EMBL/GenBank/DDBJ whole genome shotgun (WGS) entry which is preliminary data.</text>
</comment>
<gene>
    <name evidence="4" type="ORF">DLAC_00710</name>
</gene>
<dbReference type="EMBL" id="LODT01000004">
    <property type="protein sequence ID" value="KYR01921.1"/>
    <property type="molecule type" value="Genomic_DNA"/>
</dbReference>
<dbReference type="AlphaFoldDB" id="A0A152A722"/>
<keyword evidence="1" id="KW-0539">Nucleus</keyword>
<reference evidence="4 5" key="1">
    <citation type="submission" date="2015-12" db="EMBL/GenBank/DDBJ databases">
        <title>Dictyostelia acquired genes for synthesis and detection of signals that induce cell-type specialization by lateral gene transfer from prokaryotes.</title>
        <authorList>
            <person name="Gloeckner G."/>
            <person name="Schaap P."/>
        </authorList>
    </citation>
    <scope>NUCLEOTIDE SEQUENCE [LARGE SCALE GENOMIC DNA]</scope>
    <source>
        <strain evidence="4 5">TK</strain>
    </source>
</reference>
<name>A0A152A722_TIELA</name>
<feature type="domain" description="PIF1/LRR1 pleckstrin homology" evidence="3">
    <location>
        <begin position="1"/>
        <end position="110"/>
    </location>
</feature>
<sequence>MHIECSSLVDYINQQRKPTRKNNNGILLFRNSQSQLCIAIGKTLSKKPAPTVFKLEESISKLYINNIQDGKCTIELKLIGGSHANLFISDVKEMDKFESLIDILKIVINNPEKTYKIDLEQIESKFKKNTKSSSNSTKKKLNGVDGEEDQDDDDDENGINIEDSFEDSDDEEED</sequence>
<keyword evidence="5" id="KW-1185">Reference proteome</keyword>
<evidence type="ECO:0000313" key="5">
    <source>
        <dbReference type="Proteomes" id="UP000076078"/>
    </source>
</evidence>
<evidence type="ECO:0000313" key="4">
    <source>
        <dbReference type="EMBL" id="KYR01921.1"/>
    </source>
</evidence>
<protein>
    <recommendedName>
        <fullName evidence="3">PIF1/LRR1 pleckstrin homology domain-containing protein</fullName>
    </recommendedName>
</protein>
<evidence type="ECO:0000256" key="2">
    <source>
        <dbReference type="SAM" id="MobiDB-lite"/>
    </source>
</evidence>
<evidence type="ECO:0000259" key="3">
    <source>
        <dbReference type="Pfam" id="PF25344"/>
    </source>
</evidence>
<proteinExistence type="predicted"/>
<dbReference type="Pfam" id="PF25344">
    <property type="entry name" value="PH_LRR1"/>
    <property type="match status" value="1"/>
</dbReference>
<feature type="compositionally biased region" description="Acidic residues" evidence="2">
    <location>
        <begin position="145"/>
        <end position="174"/>
    </location>
</feature>
<dbReference type="InParanoid" id="A0A152A722"/>
<dbReference type="OMA" id="IEVECNT"/>
<accession>A0A152A722</accession>
<organism evidence="4 5">
    <name type="scientific">Tieghemostelium lacteum</name>
    <name type="common">Slime mold</name>
    <name type="synonym">Dictyostelium lacteum</name>
    <dbReference type="NCBI Taxonomy" id="361077"/>
    <lineage>
        <taxon>Eukaryota</taxon>
        <taxon>Amoebozoa</taxon>
        <taxon>Evosea</taxon>
        <taxon>Eumycetozoa</taxon>
        <taxon>Dictyostelia</taxon>
        <taxon>Dictyosteliales</taxon>
        <taxon>Raperosteliaceae</taxon>
        <taxon>Tieghemostelium</taxon>
    </lineage>
</organism>
<dbReference type="Proteomes" id="UP000076078">
    <property type="component" value="Unassembled WGS sequence"/>
</dbReference>